<keyword evidence="2" id="KW-0813">Transport</keyword>
<sequence length="524" mass="58231">MGIDIERSISKEAANYHAGTDDDTSRSSNKEELTFEWDSSVPKMGGGKVYPPMIKDPQRYMVDFDEDDHEFPQNFPLRKKVMLLLVTLLSCFSSLYSSSVLSVASTQLTKEFHVGSEVVTLCTSFFVFGYAAGPIVWGPVSEIYGRKKVIVPAFFIFTAFNFACATAKDLQTLLIGRFFAGLAAGAVMVVGPAIIADLFTHSVRGNIVCFFAMILFGAPMVSPIINGFIVKNHSLGWRWCQYISGIISALCLALMAFLFEETHPGTILSRKAHHLRQKTGNIFIYAENDKISFTFGGIITKVLTRPMHMFIVEPILLLMTIYNSFVFGLLYLFLTEIPLIFGPGGYNFSEGVSSLPYIGIILGVEVGGAMNVFFEKRYLKKVADAGKLLPEERLIPMFIGSICLPIGIFWLSWAGQYHDKVHWIVPTIGNFPLGVGLICIFLPSLNFLIECYLPCVASALAANTFMRYGFGGSFPLFARQMFKGIGIDWGGSLLAFFSIALIPMPILFYKYGKLLREKSRFALK</sequence>
<gene>
    <name evidence="8" type="primary">Piso0_002879</name>
    <name evidence="8" type="ORF">GNLVRS01_PISO0I19786g</name>
</gene>
<dbReference type="InterPro" id="IPR011701">
    <property type="entry name" value="MFS"/>
</dbReference>
<feature type="transmembrane region" description="Helical" evidence="6">
    <location>
        <begin position="354"/>
        <end position="374"/>
    </location>
</feature>
<evidence type="ECO:0000313" key="9">
    <source>
        <dbReference type="Proteomes" id="UP000005222"/>
    </source>
</evidence>
<dbReference type="PROSITE" id="PS50850">
    <property type="entry name" value="MFS"/>
    <property type="match status" value="1"/>
</dbReference>
<protein>
    <submittedName>
        <fullName evidence="8">Piso0_002879 protein</fullName>
    </submittedName>
</protein>
<dbReference type="Pfam" id="PF07690">
    <property type="entry name" value="MFS_1"/>
    <property type="match status" value="1"/>
</dbReference>
<evidence type="ECO:0000256" key="4">
    <source>
        <dbReference type="ARBA" id="ARBA00022989"/>
    </source>
</evidence>
<feature type="transmembrane region" description="Helical" evidence="6">
    <location>
        <begin position="315"/>
        <end position="334"/>
    </location>
</feature>
<dbReference type="InterPro" id="IPR036259">
    <property type="entry name" value="MFS_trans_sf"/>
</dbReference>
<evidence type="ECO:0000313" key="8">
    <source>
        <dbReference type="EMBL" id="CCE82178.1"/>
    </source>
</evidence>
<evidence type="ECO:0000256" key="5">
    <source>
        <dbReference type="ARBA" id="ARBA00023136"/>
    </source>
</evidence>
<dbReference type="CDD" id="cd17323">
    <property type="entry name" value="MFS_Tpo1_MDR_like"/>
    <property type="match status" value="1"/>
</dbReference>
<keyword evidence="9" id="KW-1185">Reference proteome</keyword>
<dbReference type="AlphaFoldDB" id="G8YG79"/>
<feature type="transmembrane region" description="Helical" evidence="6">
    <location>
        <begin position="449"/>
        <end position="469"/>
    </location>
</feature>
<feature type="transmembrane region" description="Helical" evidence="6">
    <location>
        <begin position="489"/>
        <end position="509"/>
    </location>
</feature>
<feature type="transmembrane region" description="Helical" evidence="6">
    <location>
        <begin position="149"/>
        <end position="168"/>
    </location>
</feature>
<evidence type="ECO:0000256" key="6">
    <source>
        <dbReference type="SAM" id="Phobius"/>
    </source>
</evidence>
<feature type="transmembrane region" description="Helical" evidence="6">
    <location>
        <begin position="207"/>
        <end position="230"/>
    </location>
</feature>
<dbReference type="FunFam" id="1.20.1250.20:FF:000011">
    <property type="entry name" value="MFS multidrug transporter, putative"/>
    <property type="match status" value="1"/>
</dbReference>
<dbReference type="PANTHER" id="PTHR23502">
    <property type="entry name" value="MAJOR FACILITATOR SUPERFAMILY"/>
    <property type="match status" value="1"/>
</dbReference>
<evidence type="ECO:0000256" key="3">
    <source>
        <dbReference type="ARBA" id="ARBA00022692"/>
    </source>
</evidence>
<dbReference type="Gene3D" id="1.20.1250.20">
    <property type="entry name" value="MFS general substrate transporter like domains"/>
    <property type="match status" value="1"/>
</dbReference>
<accession>G8YG79</accession>
<keyword evidence="4 6" id="KW-1133">Transmembrane helix</keyword>
<dbReference type="EMBL" id="FO082051">
    <property type="protein sequence ID" value="CCE82178.1"/>
    <property type="molecule type" value="Genomic_DNA"/>
</dbReference>
<dbReference type="Proteomes" id="UP000005222">
    <property type="component" value="Chromosome I"/>
</dbReference>
<dbReference type="InParanoid" id="G8YG79"/>
<dbReference type="OMA" id="WVEWITF"/>
<feature type="transmembrane region" description="Helical" evidence="6">
    <location>
        <begin position="394"/>
        <end position="415"/>
    </location>
</feature>
<feature type="domain" description="Major facilitator superfamily (MFS) profile" evidence="7">
    <location>
        <begin position="83"/>
        <end position="524"/>
    </location>
</feature>
<dbReference type="GO" id="GO:0022857">
    <property type="term" value="F:transmembrane transporter activity"/>
    <property type="evidence" value="ECO:0007669"/>
    <property type="project" value="InterPro"/>
</dbReference>
<feature type="transmembrane region" description="Helical" evidence="6">
    <location>
        <begin position="118"/>
        <end position="137"/>
    </location>
</feature>
<feature type="transmembrane region" description="Helical" evidence="6">
    <location>
        <begin position="242"/>
        <end position="259"/>
    </location>
</feature>
<evidence type="ECO:0000256" key="2">
    <source>
        <dbReference type="ARBA" id="ARBA00022448"/>
    </source>
</evidence>
<keyword evidence="3 6" id="KW-0812">Transmembrane</keyword>
<dbReference type="SUPFAM" id="SSF103473">
    <property type="entry name" value="MFS general substrate transporter"/>
    <property type="match status" value="1"/>
</dbReference>
<dbReference type="PANTHER" id="PTHR23502:SF31">
    <property type="entry name" value="POLYAMINE TRANSPORTER 1"/>
    <property type="match status" value="1"/>
</dbReference>
<dbReference type="STRING" id="559304.G8YG79"/>
<evidence type="ECO:0000256" key="1">
    <source>
        <dbReference type="ARBA" id="ARBA00004141"/>
    </source>
</evidence>
<keyword evidence="5 6" id="KW-0472">Membrane</keyword>
<dbReference type="InterPro" id="IPR020846">
    <property type="entry name" value="MFS_dom"/>
</dbReference>
<comment type="subcellular location">
    <subcellularLocation>
        <location evidence="1">Membrane</location>
        <topology evidence="1">Multi-pass membrane protein</topology>
    </subcellularLocation>
</comment>
<dbReference type="eggNOG" id="KOG0255">
    <property type="taxonomic scope" value="Eukaryota"/>
</dbReference>
<feature type="transmembrane region" description="Helical" evidence="6">
    <location>
        <begin position="174"/>
        <end position="195"/>
    </location>
</feature>
<reference evidence="8 9" key="1">
    <citation type="journal article" date="2012" name="G3 (Bethesda)">
        <title>Pichia sorbitophila, an interspecies yeast hybrid reveals early steps of genome resolution following polyploidization.</title>
        <authorList>
            <person name="Leh Louis V."/>
            <person name="Despons L."/>
            <person name="Friedrich A."/>
            <person name="Martin T."/>
            <person name="Durrens P."/>
            <person name="Casaregola S."/>
            <person name="Neuveglise C."/>
            <person name="Fairhead C."/>
            <person name="Marck C."/>
            <person name="Cruz J.A."/>
            <person name="Straub M.L."/>
            <person name="Kugler V."/>
            <person name="Sacerdot C."/>
            <person name="Uzunov Z."/>
            <person name="Thierry A."/>
            <person name="Weiss S."/>
            <person name="Bleykasten C."/>
            <person name="De Montigny J."/>
            <person name="Jacques N."/>
            <person name="Jung P."/>
            <person name="Lemaire M."/>
            <person name="Mallet S."/>
            <person name="Morel G."/>
            <person name="Richard G.F."/>
            <person name="Sarkar A."/>
            <person name="Savel G."/>
            <person name="Schacherer J."/>
            <person name="Seret M.L."/>
            <person name="Talla E."/>
            <person name="Samson G."/>
            <person name="Jubin C."/>
            <person name="Poulain J."/>
            <person name="Vacherie B."/>
            <person name="Barbe V."/>
            <person name="Pelletier E."/>
            <person name="Sherman D.J."/>
            <person name="Westhof E."/>
            <person name="Weissenbach J."/>
            <person name="Baret P.V."/>
            <person name="Wincker P."/>
            <person name="Gaillardin C."/>
            <person name="Dujon B."/>
            <person name="Souciet J.L."/>
        </authorList>
    </citation>
    <scope>NUCLEOTIDE SEQUENCE [LARGE SCALE GENOMIC DNA]</scope>
    <source>
        <strain evidence="9">ATCC MYA-4447 / BCRC 22081 / CBS 7064 / NBRC 10061 / NRRL Y-12695</strain>
    </source>
</reference>
<dbReference type="OrthoDB" id="9986881at2759"/>
<dbReference type="HOGENOM" id="CLU_008455_11_4_1"/>
<evidence type="ECO:0000259" key="7">
    <source>
        <dbReference type="PROSITE" id="PS50850"/>
    </source>
</evidence>
<name>G8YG79_PICSO</name>
<feature type="transmembrane region" description="Helical" evidence="6">
    <location>
        <begin position="81"/>
        <end position="98"/>
    </location>
</feature>
<organism evidence="8 9">
    <name type="scientific">Pichia sorbitophila (strain ATCC MYA-4447 / BCRC 22081 / CBS 7064 / NBRC 10061 / NRRL Y-12695)</name>
    <name type="common">Hybrid yeast</name>
    <dbReference type="NCBI Taxonomy" id="559304"/>
    <lineage>
        <taxon>Eukaryota</taxon>
        <taxon>Fungi</taxon>
        <taxon>Dikarya</taxon>
        <taxon>Ascomycota</taxon>
        <taxon>Saccharomycotina</taxon>
        <taxon>Pichiomycetes</taxon>
        <taxon>Debaryomycetaceae</taxon>
        <taxon>Millerozyma</taxon>
    </lineage>
</organism>
<feature type="transmembrane region" description="Helical" evidence="6">
    <location>
        <begin position="421"/>
        <end position="442"/>
    </location>
</feature>
<proteinExistence type="predicted"/>
<dbReference type="GO" id="GO:0005886">
    <property type="term" value="C:plasma membrane"/>
    <property type="evidence" value="ECO:0007669"/>
    <property type="project" value="TreeGrafter"/>
</dbReference>